<reference evidence="2 3" key="1">
    <citation type="journal article" date="2016" name="G3 (Bethesda)">
        <title>First Draft Assembly and Annotation of the Genome of a California Endemic Oak Quercus lobata Nee (Fagaceae).</title>
        <authorList>
            <person name="Sork V.L."/>
            <person name="Fitz-Gibbon S.T."/>
            <person name="Puiu D."/>
            <person name="Crepeau M."/>
            <person name="Gugger P.F."/>
            <person name="Sherman R."/>
            <person name="Stevens K."/>
            <person name="Langley C.H."/>
            <person name="Pellegrini M."/>
            <person name="Salzberg S.L."/>
        </authorList>
    </citation>
    <scope>NUCLEOTIDE SEQUENCE [LARGE SCALE GENOMIC DNA]</scope>
    <source>
        <strain evidence="2 3">cv. SW786</strain>
    </source>
</reference>
<accession>A0A7N2MHB8</accession>
<organism evidence="2 3">
    <name type="scientific">Quercus lobata</name>
    <name type="common">Valley oak</name>
    <dbReference type="NCBI Taxonomy" id="97700"/>
    <lineage>
        <taxon>Eukaryota</taxon>
        <taxon>Viridiplantae</taxon>
        <taxon>Streptophyta</taxon>
        <taxon>Embryophyta</taxon>
        <taxon>Tracheophyta</taxon>
        <taxon>Spermatophyta</taxon>
        <taxon>Magnoliopsida</taxon>
        <taxon>eudicotyledons</taxon>
        <taxon>Gunneridae</taxon>
        <taxon>Pentapetalae</taxon>
        <taxon>rosids</taxon>
        <taxon>fabids</taxon>
        <taxon>Fagales</taxon>
        <taxon>Fagaceae</taxon>
        <taxon>Quercus</taxon>
    </lineage>
</organism>
<sequence length="110" mass="12169">MVLTPQAFHLQLIKGVLGIVATLGKVDDDNLSRPYAGEFVADDPQRRLDLAKPKLPNGECPPGFLGFAVKMINVDMASYFVPQLVDMASGRLYFIISSLIFKNIEQGKTW</sequence>
<proteinExistence type="predicted"/>
<protein>
    <submittedName>
        <fullName evidence="2">Uncharacterized protein</fullName>
    </submittedName>
</protein>
<evidence type="ECO:0000256" key="1">
    <source>
        <dbReference type="SAM" id="SignalP"/>
    </source>
</evidence>
<evidence type="ECO:0000313" key="3">
    <source>
        <dbReference type="Proteomes" id="UP000594261"/>
    </source>
</evidence>
<dbReference type="InParanoid" id="A0A7N2MHB8"/>
<dbReference type="EMBL" id="LRBV02000009">
    <property type="status" value="NOT_ANNOTATED_CDS"/>
    <property type="molecule type" value="Genomic_DNA"/>
</dbReference>
<name>A0A7N2MHB8_QUELO</name>
<dbReference type="Proteomes" id="UP000594261">
    <property type="component" value="Chromosome 9"/>
</dbReference>
<evidence type="ECO:0000313" key="2">
    <source>
        <dbReference type="EnsemblPlants" id="QL09p009101:mrna"/>
    </source>
</evidence>
<dbReference type="AlphaFoldDB" id="A0A7N2MHB8"/>
<dbReference type="PANTHER" id="PTHR33566:SF6">
    <property type="entry name" value="PROTEIN DEFECTIVE IN MERISTEM SILENCING 3"/>
    <property type="match status" value="1"/>
</dbReference>
<keyword evidence="1" id="KW-0732">Signal</keyword>
<feature type="signal peptide" evidence="1">
    <location>
        <begin position="1"/>
        <end position="18"/>
    </location>
</feature>
<dbReference type="PANTHER" id="PTHR33566">
    <property type="entry name" value="EN/SPM-LIKE TRANSPOSON-RELATED"/>
    <property type="match status" value="1"/>
</dbReference>
<dbReference type="Gramene" id="QL09p009101:mrna">
    <property type="protein sequence ID" value="QL09p009101:mrna"/>
    <property type="gene ID" value="QL09p009101"/>
</dbReference>
<keyword evidence="3" id="KW-1185">Reference proteome</keyword>
<feature type="chain" id="PRO_5029560324" evidence="1">
    <location>
        <begin position="19"/>
        <end position="110"/>
    </location>
</feature>
<dbReference type="EnsemblPlants" id="QL09p009101:mrna">
    <property type="protein sequence ID" value="QL09p009101:mrna"/>
    <property type="gene ID" value="QL09p009101"/>
</dbReference>
<reference evidence="2" key="2">
    <citation type="submission" date="2021-01" db="UniProtKB">
        <authorList>
            <consortium name="EnsemblPlants"/>
        </authorList>
    </citation>
    <scope>IDENTIFICATION</scope>
</reference>